<evidence type="ECO:0000313" key="3">
    <source>
        <dbReference type="Proteomes" id="UP001174908"/>
    </source>
</evidence>
<accession>A0ABT7N5U5</accession>
<dbReference type="Proteomes" id="UP001174908">
    <property type="component" value="Unassembled WGS sequence"/>
</dbReference>
<keyword evidence="2" id="KW-0378">Hydrolase</keyword>
<feature type="domain" description="AB hydrolase-1" evidence="1">
    <location>
        <begin position="9"/>
        <end position="229"/>
    </location>
</feature>
<keyword evidence="3" id="KW-1185">Reference proteome</keyword>
<evidence type="ECO:0000313" key="2">
    <source>
        <dbReference type="EMBL" id="MDM0043293.1"/>
    </source>
</evidence>
<sequence length="236" mass="25651">MTSPTLQPLVLVPGLLCDALLWSPQVQGLADVADCWVADATRQDTVDGMARHLLEQCPFERFALAGLSMGGYVAQRVCHLAPERVQRLALLDTNAVADSEAATAQRHDLMRLAPVEGMQAVAELLLPRLVWPQARDHDRLAALVRTMARNVGPKAFIRQENAIIGRPDQREALASITCPTLVACGAQDVLTPPAVHEEMSRRVPGAQLVVFADSGHLSTLEQPEAVNDALRAWLVH</sequence>
<name>A0ABT7N5U5_9BURK</name>
<dbReference type="RefSeq" id="WP_286658409.1">
    <property type="nucleotide sequence ID" value="NZ_JASZYV010000001.1"/>
</dbReference>
<dbReference type="InterPro" id="IPR029058">
    <property type="entry name" value="AB_hydrolase_fold"/>
</dbReference>
<dbReference type="InterPro" id="IPR000073">
    <property type="entry name" value="AB_hydrolase_1"/>
</dbReference>
<proteinExistence type="predicted"/>
<dbReference type="PANTHER" id="PTHR43433">
    <property type="entry name" value="HYDROLASE, ALPHA/BETA FOLD FAMILY PROTEIN"/>
    <property type="match status" value="1"/>
</dbReference>
<dbReference type="PRINTS" id="PR00111">
    <property type="entry name" value="ABHYDROLASE"/>
</dbReference>
<evidence type="ECO:0000259" key="1">
    <source>
        <dbReference type="Pfam" id="PF12697"/>
    </source>
</evidence>
<protein>
    <submittedName>
        <fullName evidence="2">Alpha/beta fold hydrolase</fullName>
    </submittedName>
</protein>
<dbReference type="PANTHER" id="PTHR43433:SF4">
    <property type="entry name" value="NON-HEME CHLOROPEROXIDASE-RELATED"/>
    <property type="match status" value="1"/>
</dbReference>
<dbReference type="Gene3D" id="3.40.50.1820">
    <property type="entry name" value="alpha/beta hydrolase"/>
    <property type="match status" value="1"/>
</dbReference>
<dbReference type="GO" id="GO:0016787">
    <property type="term" value="F:hydrolase activity"/>
    <property type="evidence" value="ECO:0007669"/>
    <property type="project" value="UniProtKB-KW"/>
</dbReference>
<gene>
    <name evidence="2" type="ORF">QTH91_02245</name>
</gene>
<dbReference type="Pfam" id="PF12697">
    <property type="entry name" value="Abhydrolase_6"/>
    <property type="match status" value="1"/>
</dbReference>
<dbReference type="EMBL" id="JASZYV010000001">
    <property type="protein sequence ID" value="MDM0043293.1"/>
    <property type="molecule type" value="Genomic_DNA"/>
</dbReference>
<dbReference type="SUPFAM" id="SSF53474">
    <property type="entry name" value="alpha/beta-Hydrolases"/>
    <property type="match status" value="1"/>
</dbReference>
<comment type="caution">
    <text evidence="2">The sequence shown here is derived from an EMBL/GenBank/DDBJ whole genome shotgun (WGS) entry which is preliminary data.</text>
</comment>
<dbReference type="InterPro" id="IPR050471">
    <property type="entry name" value="AB_hydrolase"/>
</dbReference>
<organism evidence="2 3">
    <name type="scientific">Variovorax dokdonensis</name>
    <dbReference type="NCBI Taxonomy" id="344883"/>
    <lineage>
        <taxon>Bacteria</taxon>
        <taxon>Pseudomonadati</taxon>
        <taxon>Pseudomonadota</taxon>
        <taxon>Betaproteobacteria</taxon>
        <taxon>Burkholderiales</taxon>
        <taxon>Comamonadaceae</taxon>
        <taxon>Variovorax</taxon>
    </lineage>
</organism>
<reference evidence="2" key="1">
    <citation type="submission" date="2023-06" db="EMBL/GenBank/DDBJ databases">
        <authorList>
            <person name="Jiang Y."/>
            <person name="Liu Q."/>
        </authorList>
    </citation>
    <scope>NUCLEOTIDE SEQUENCE</scope>
    <source>
        <strain evidence="2">CGMCC 1.12089</strain>
    </source>
</reference>